<dbReference type="GO" id="GO:0001522">
    <property type="term" value="P:pseudouridine synthesis"/>
    <property type="evidence" value="ECO:0007669"/>
    <property type="project" value="InterPro"/>
</dbReference>
<feature type="domain" description="RNB" evidence="1">
    <location>
        <begin position="49"/>
        <end position="277"/>
    </location>
</feature>
<dbReference type="GO" id="GO:0009982">
    <property type="term" value="F:pseudouridine synthase activity"/>
    <property type="evidence" value="ECO:0007669"/>
    <property type="project" value="InterPro"/>
</dbReference>
<dbReference type="Proteomes" id="UP000515146">
    <property type="component" value="Unplaced"/>
</dbReference>
<evidence type="ECO:0000313" key="2">
    <source>
        <dbReference type="Proteomes" id="UP000515146"/>
    </source>
</evidence>
<dbReference type="AlphaFoldDB" id="A0A6P6YJM3"/>
<evidence type="ECO:0000259" key="1">
    <source>
        <dbReference type="SMART" id="SM00955"/>
    </source>
</evidence>
<gene>
    <name evidence="3" type="primary">LOC113799035</name>
</gene>
<dbReference type="RefSeq" id="XP_027205427.1">
    <property type="nucleotide sequence ID" value="XM_027349626.1"/>
</dbReference>
<dbReference type="InterPro" id="IPR001900">
    <property type="entry name" value="RNase_II/R"/>
</dbReference>
<dbReference type="SMART" id="SM00955">
    <property type="entry name" value="RNB"/>
    <property type="match status" value="1"/>
</dbReference>
<dbReference type="OrthoDB" id="372421at2759"/>
<organism evidence="2 3">
    <name type="scientific">Dermatophagoides pteronyssinus</name>
    <name type="common">European house dust mite</name>
    <dbReference type="NCBI Taxonomy" id="6956"/>
    <lineage>
        <taxon>Eukaryota</taxon>
        <taxon>Metazoa</taxon>
        <taxon>Ecdysozoa</taxon>
        <taxon>Arthropoda</taxon>
        <taxon>Chelicerata</taxon>
        <taxon>Arachnida</taxon>
        <taxon>Acari</taxon>
        <taxon>Acariformes</taxon>
        <taxon>Sarcoptiformes</taxon>
        <taxon>Astigmata</taxon>
        <taxon>Psoroptidia</taxon>
        <taxon>Analgoidea</taxon>
        <taxon>Pyroglyphidae</taxon>
        <taxon>Dermatophagoidinae</taxon>
        <taxon>Dermatophagoides</taxon>
    </lineage>
</organism>
<dbReference type="GO" id="GO:0000175">
    <property type="term" value="F:3'-5'-RNA exonuclease activity"/>
    <property type="evidence" value="ECO:0007669"/>
    <property type="project" value="TreeGrafter"/>
</dbReference>
<keyword evidence="3" id="KW-0540">Nuclease</keyword>
<dbReference type="InParanoid" id="A0A6P6YJM3"/>
<dbReference type="PANTHER" id="PTHR23355">
    <property type="entry name" value="RIBONUCLEASE"/>
    <property type="match status" value="1"/>
</dbReference>
<name>A0A6P6YJM3_DERPT</name>
<proteinExistence type="predicted"/>
<dbReference type="KEGG" id="dpte:113799035"/>
<dbReference type="PANTHER" id="PTHR23355:SF9">
    <property type="entry name" value="DIS3-LIKE EXONUCLEASE 2"/>
    <property type="match status" value="1"/>
</dbReference>
<dbReference type="GO" id="GO:0006402">
    <property type="term" value="P:mRNA catabolic process"/>
    <property type="evidence" value="ECO:0007669"/>
    <property type="project" value="TreeGrafter"/>
</dbReference>
<dbReference type="GO" id="GO:0003723">
    <property type="term" value="F:RNA binding"/>
    <property type="evidence" value="ECO:0007669"/>
    <property type="project" value="InterPro"/>
</dbReference>
<dbReference type="Gene3D" id="3.30.2350.10">
    <property type="entry name" value="Pseudouridine synthase"/>
    <property type="match status" value="2"/>
</dbReference>
<protein>
    <submittedName>
        <fullName evidence="3">Probable exosome complex exonuclease RRP44</fullName>
    </submittedName>
</protein>
<sequence length="349" mass="39297">MYIPSYNVSGLLHRRLAVVCDAWEAHSLFPTCNWIADFGPTGEQATESAVILRECSIDPPTCTDIDDALSLKYLSNGRYEIGVHISDVTHFVRFGAKLDLEAAQRCCTIYLTEQRFDMLPSRLSSDLCSLRAGTDRLAFSVFFEMDDSGTIYSTNFFKTVVHSVASLSYEQAQRLIDDAAHSDSELEVAKVEQQQHFDTCQLVEEFMLIANVAAAELTFRKFPSCAVLRVHETPIEERLDALRHYALAANLFTHFTSPIRRYADIMVHRLCNQLDFATSGAILLAKDARAKARCTAAFQRRAVEKEYVALLLGHVRFRPLTGRRHQLRLTACHIGHPILGDLTYGCRTP</sequence>
<dbReference type="Pfam" id="PF00773">
    <property type="entry name" value="RNB"/>
    <property type="match status" value="2"/>
</dbReference>
<dbReference type="SUPFAM" id="SSF50249">
    <property type="entry name" value="Nucleic acid-binding proteins"/>
    <property type="match status" value="1"/>
</dbReference>
<reference evidence="3" key="1">
    <citation type="submission" date="2025-08" db="UniProtKB">
        <authorList>
            <consortium name="RefSeq"/>
        </authorList>
    </citation>
    <scope>IDENTIFICATION</scope>
    <source>
        <strain evidence="3">Airmid</strain>
    </source>
</reference>
<dbReference type="InterPro" id="IPR012340">
    <property type="entry name" value="NA-bd_OB-fold"/>
</dbReference>
<dbReference type="InterPro" id="IPR050180">
    <property type="entry name" value="RNR_Ribonuclease"/>
</dbReference>
<keyword evidence="3" id="KW-0269">Exonuclease</keyword>
<keyword evidence="2" id="KW-1185">Reference proteome</keyword>
<evidence type="ECO:0000313" key="3">
    <source>
        <dbReference type="RefSeq" id="XP_027205427.1"/>
    </source>
</evidence>
<keyword evidence="3" id="KW-0378">Hydrolase</keyword>
<accession>A0A6P6YJM3</accession>